<dbReference type="SMART" id="SM00867">
    <property type="entry name" value="YceI"/>
    <property type="match status" value="1"/>
</dbReference>
<dbReference type="EMBL" id="VOHS01000012">
    <property type="protein sequence ID" value="TWV99857.1"/>
    <property type="molecule type" value="Genomic_DNA"/>
</dbReference>
<evidence type="ECO:0000313" key="4">
    <source>
        <dbReference type="Proteomes" id="UP000318815"/>
    </source>
</evidence>
<dbReference type="PANTHER" id="PTHR34406">
    <property type="entry name" value="PROTEIN YCEI"/>
    <property type="match status" value="1"/>
</dbReference>
<dbReference type="OrthoDB" id="9811006at2"/>
<name>A0A5C6LTH6_9BACT</name>
<feature type="domain" description="Lipid/polyisoprenoid-binding YceI-like" evidence="2">
    <location>
        <begin position="22"/>
        <end position="188"/>
    </location>
</feature>
<dbReference type="AlphaFoldDB" id="A0A5C6LTH6"/>
<dbReference type="PANTHER" id="PTHR34406:SF1">
    <property type="entry name" value="PROTEIN YCEI"/>
    <property type="match status" value="1"/>
</dbReference>
<dbReference type="Pfam" id="PF04264">
    <property type="entry name" value="YceI"/>
    <property type="match status" value="1"/>
</dbReference>
<dbReference type="RefSeq" id="WP_146305740.1">
    <property type="nucleotide sequence ID" value="NZ_VOHS01000012.1"/>
</dbReference>
<evidence type="ECO:0000259" key="2">
    <source>
        <dbReference type="SMART" id="SM00867"/>
    </source>
</evidence>
<proteinExistence type="predicted"/>
<dbReference type="SUPFAM" id="SSF101874">
    <property type="entry name" value="YceI-like"/>
    <property type="match status" value="1"/>
</dbReference>
<dbReference type="Proteomes" id="UP000318815">
    <property type="component" value="Unassembled WGS sequence"/>
</dbReference>
<keyword evidence="4" id="KW-1185">Reference proteome</keyword>
<feature type="chain" id="PRO_5023008523" evidence="1">
    <location>
        <begin position="20"/>
        <end position="190"/>
    </location>
</feature>
<reference evidence="3 4" key="1">
    <citation type="submission" date="2019-08" db="EMBL/GenBank/DDBJ databases">
        <title>Whole genome sequencing of chitin degrading bacteria Chitinophaga pinensis YS16.</title>
        <authorList>
            <person name="Singh R.P."/>
            <person name="Manchanda G."/>
            <person name="Maurya I.K."/>
            <person name="Joshi N.K."/>
            <person name="Srivastava A.K."/>
        </authorList>
    </citation>
    <scope>NUCLEOTIDE SEQUENCE [LARGE SCALE GENOMIC DNA]</scope>
    <source>
        <strain evidence="3 4">YS-16</strain>
    </source>
</reference>
<organism evidence="3 4">
    <name type="scientific">Chitinophaga pinensis</name>
    <dbReference type="NCBI Taxonomy" id="79329"/>
    <lineage>
        <taxon>Bacteria</taxon>
        <taxon>Pseudomonadati</taxon>
        <taxon>Bacteroidota</taxon>
        <taxon>Chitinophagia</taxon>
        <taxon>Chitinophagales</taxon>
        <taxon>Chitinophagaceae</taxon>
        <taxon>Chitinophaga</taxon>
    </lineage>
</organism>
<feature type="signal peptide" evidence="1">
    <location>
        <begin position="1"/>
        <end position="19"/>
    </location>
</feature>
<keyword evidence="1" id="KW-0732">Signal</keyword>
<dbReference type="Gene3D" id="2.40.128.110">
    <property type="entry name" value="Lipid/polyisoprenoid-binding, YceI-like"/>
    <property type="match status" value="1"/>
</dbReference>
<comment type="caution">
    <text evidence="3">The sequence shown here is derived from an EMBL/GenBank/DDBJ whole genome shotgun (WGS) entry which is preliminary data.</text>
</comment>
<dbReference type="InterPro" id="IPR036761">
    <property type="entry name" value="TTHA0802/YceI-like_sf"/>
</dbReference>
<protein>
    <submittedName>
        <fullName evidence="3">YceI family protein</fullName>
    </submittedName>
</protein>
<dbReference type="InterPro" id="IPR007372">
    <property type="entry name" value="Lipid/polyisoprenoid-bd_YceI"/>
</dbReference>
<evidence type="ECO:0000256" key="1">
    <source>
        <dbReference type="SAM" id="SignalP"/>
    </source>
</evidence>
<evidence type="ECO:0000313" key="3">
    <source>
        <dbReference type="EMBL" id="TWV99857.1"/>
    </source>
</evidence>
<sequence>MKKITIIASLLALSATTFAQSKWSVDKAHARLGYTISHMTLSESEGNFKSYTADITASKADFSDAAFNISIDVASLNTENEMRDKHLKSADFFDAEKYPTITFKSTSFKKTSGNQYRLVGDLTFHGVTKQVMLNAVYNGTQENPQSKKLVAGFTITGTFKRKDFGFATEAPATMLGEDVKLRASGEFVKE</sequence>
<gene>
    <name evidence="3" type="ORF">FEF09_14240</name>
</gene>
<accession>A0A5C6LTH6</accession>